<dbReference type="InterPro" id="IPR034443">
    <property type="entry name" value="PB1A10.08"/>
</dbReference>
<feature type="region of interest" description="Disordered" evidence="1">
    <location>
        <begin position="388"/>
        <end position="441"/>
    </location>
</feature>
<organism evidence="2 3">
    <name type="scientific">Ajellomyces capsulatus</name>
    <name type="common">Darling's disease fungus</name>
    <name type="synonym">Histoplasma capsulatum</name>
    <dbReference type="NCBI Taxonomy" id="5037"/>
    <lineage>
        <taxon>Eukaryota</taxon>
        <taxon>Fungi</taxon>
        <taxon>Dikarya</taxon>
        <taxon>Ascomycota</taxon>
        <taxon>Pezizomycotina</taxon>
        <taxon>Eurotiomycetes</taxon>
        <taxon>Eurotiomycetidae</taxon>
        <taxon>Onygenales</taxon>
        <taxon>Ajellomycetaceae</taxon>
        <taxon>Histoplasma</taxon>
    </lineage>
</organism>
<name>A0A8A1MLM0_AJECA</name>
<protein>
    <submittedName>
        <fullName evidence="2">Uncharacterized protein</fullName>
    </submittedName>
</protein>
<dbReference type="VEuPathDB" id="FungiDB:I7I51_06409"/>
<reference evidence="2" key="1">
    <citation type="submission" date="2021-01" db="EMBL/GenBank/DDBJ databases">
        <title>Chromosome-level genome assembly of a human fungal pathogen reveals clustering of transcriptionally co-regulated genes.</title>
        <authorList>
            <person name="Voorhies M."/>
            <person name="Cohen S."/>
            <person name="Shea T.P."/>
            <person name="Petrus S."/>
            <person name="Munoz J.F."/>
            <person name="Poplawski S."/>
            <person name="Goldman W.E."/>
            <person name="Michael T."/>
            <person name="Cuomo C.A."/>
            <person name="Sil A."/>
            <person name="Beyhan S."/>
        </authorList>
    </citation>
    <scope>NUCLEOTIDE SEQUENCE</scope>
    <source>
        <strain evidence="2">WU24</strain>
    </source>
</reference>
<gene>
    <name evidence="2" type="ORF">I7I51_06409</name>
</gene>
<dbReference type="EMBL" id="CP069115">
    <property type="protein sequence ID" value="QSS65564.1"/>
    <property type="molecule type" value="Genomic_DNA"/>
</dbReference>
<proteinExistence type="predicted"/>
<dbReference type="PANTHER" id="PTHR42051">
    <property type="entry name" value="MEIOTICALLY UP-REGULATED PROTEIN PB1A10.08"/>
    <property type="match status" value="1"/>
</dbReference>
<evidence type="ECO:0000313" key="3">
    <source>
        <dbReference type="Proteomes" id="UP000663671"/>
    </source>
</evidence>
<accession>A0A8A1MLM0</accession>
<evidence type="ECO:0000256" key="1">
    <source>
        <dbReference type="SAM" id="MobiDB-lite"/>
    </source>
</evidence>
<dbReference type="AlphaFoldDB" id="A0A8A1MLM0"/>
<dbReference type="OrthoDB" id="4181307at2759"/>
<sequence>MAAQTFRFNSTMMNANFQLQDEKAAPVVSAVIFDPPTNPVFIPPKQKCQRPTITPLKIKPKQNRLNEPVKSRSSSLVRPELSVPLHVSNLLQATAIPVPRTWTGRKQSHLLDRSHAGYFDSLFSEDVAGNQPGGMVRPSRQSSLHVLLSPPNVLDDDDDSNLRTGSETPDSVRSLSLDSIPSLDNDDDIPTPLGDPPTPSLTTPHRLPFVRKQRVFSPSEACPEDHPLLSTSLPENLMYIDETPTKMPVYRSNSFRALPKLGATVKSNLTASLRAIRSAAQSVSNFTAPSVRSEDFLTRSFFAFSPELTDDKHPVLMKNTPSPALCRYVNPLTISAADIHIYSESPRGTPVEPTRCTACIQMQTYNLSTVKKRRRKCVYLPAATENGYESDLDCQDEDVNDEEDEVEDEDEDEEDEEDREYEDDDDDDDDRPRFHLPRHREPRENGDFLRIVVLEMNMQRRGKLRSDVPGRAKPWLPPRKVMMGLSLPLSPSSSAGLYVGTGGAGYTSRKIPRRWIPISMDDLG</sequence>
<feature type="compositionally biased region" description="Acidic residues" evidence="1">
    <location>
        <begin position="388"/>
        <end position="429"/>
    </location>
</feature>
<feature type="compositionally biased region" description="Polar residues" evidence="1">
    <location>
        <begin position="162"/>
        <end position="179"/>
    </location>
</feature>
<evidence type="ECO:0000313" key="2">
    <source>
        <dbReference type="EMBL" id="QSS65564.1"/>
    </source>
</evidence>
<dbReference type="PANTHER" id="PTHR42051:SF1">
    <property type="entry name" value="MEIOTICALLY UP-REGULATED PROTEIN PB1A10.08"/>
    <property type="match status" value="1"/>
</dbReference>
<dbReference type="Proteomes" id="UP000663671">
    <property type="component" value="Chromosome 3"/>
</dbReference>
<feature type="region of interest" description="Disordered" evidence="1">
    <location>
        <begin position="149"/>
        <end position="205"/>
    </location>
</feature>